<dbReference type="OrthoDB" id="9769930at2"/>
<evidence type="ECO:0000256" key="3">
    <source>
        <dbReference type="ARBA" id="ARBA00022723"/>
    </source>
</evidence>
<dbReference type="GO" id="GO:0009117">
    <property type="term" value="P:nucleotide metabolic process"/>
    <property type="evidence" value="ECO:0007669"/>
    <property type="project" value="UniProtKB-UniRule"/>
</dbReference>
<dbReference type="eggNOG" id="COG1015">
    <property type="taxonomic scope" value="Bacteria"/>
</dbReference>
<keyword evidence="5 6" id="KW-0413">Isomerase</keyword>
<dbReference type="PIRSF" id="PIRSF001491">
    <property type="entry name" value="Ppentomutase"/>
    <property type="match status" value="1"/>
</dbReference>
<dbReference type="HAMAP" id="MF_00740">
    <property type="entry name" value="Phosphopentomut"/>
    <property type="match status" value="1"/>
</dbReference>
<comment type="cofactor">
    <cofactor evidence="6">
        <name>Mn(2+)</name>
        <dbReference type="ChEBI" id="CHEBI:29035"/>
    </cofactor>
    <text evidence="6">Binds 2 manganese ions.</text>
</comment>
<dbReference type="KEGG" id="dai:Desaci_3311"/>
<evidence type="ECO:0000256" key="6">
    <source>
        <dbReference type="HAMAP-Rule" id="MF_00740"/>
    </source>
</evidence>
<dbReference type="Pfam" id="PF01676">
    <property type="entry name" value="Metalloenzyme"/>
    <property type="match status" value="1"/>
</dbReference>
<dbReference type="InterPro" id="IPR017850">
    <property type="entry name" value="Alkaline_phosphatase_core_sf"/>
</dbReference>
<keyword evidence="4 6" id="KW-0464">Manganese</keyword>
<evidence type="ECO:0000256" key="5">
    <source>
        <dbReference type="ARBA" id="ARBA00023235"/>
    </source>
</evidence>
<dbReference type="CDD" id="cd16009">
    <property type="entry name" value="PPM"/>
    <property type="match status" value="1"/>
</dbReference>
<reference evidence="9 10" key="1">
    <citation type="journal article" date="2012" name="J. Bacteriol.">
        <title>Complete genome sequences of Desulfosporosinus orientis DSM765T, Desulfosporosinus youngiae DSM17734T, Desulfosporosinus meridiei DSM13257T, and Desulfosporosinus acidiphilus DSM22704T.</title>
        <authorList>
            <person name="Pester M."/>
            <person name="Brambilla E."/>
            <person name="Alazard D."/>
            <person name="Rattei T."/>
            <person name="Weinmaier T."/>
            <person name="Han J."/>
            <person name="Lucas S."/>
            <person name="Lapidus A."/>
            <person name="Cheng J.F."/>
            <person name="Goodwin L."/>
            <person name="Pitluck S."/>
            <person name="Peters L."/>
            <person name="Ovchinnikova G."/>
            <person name="Teshima H."/>
            <person name="Detter J.C."/>
            <person name="Han C.S."/>
            <person name="Tapia R."/>
            <person name="Land M.L."/>
            <person name="Hauser L."/>
            <person name="Kyrpides N.C."/>
            <person name="Ivanova N.N."/>
            <person name="Pagani I."/>
            <person name="Huntmann M."/>
            <person name="Wei C.L."/>
            <person name="Davenport K.W."/>
            <person name="Daligault H."/>
            <person name="Chain P.S."/>
            <person name="Chen A."/>
            <person name="Mavromatis K."/>
            <person name="Markowitz V."/>
            <person name="Szeto E."/>
            <person name="Mikhailova N."/>
            <person name="Pati A."/>
            <person name="Wagner M."/>
            <person name="Woyke T."/>
            <person name="Ollivier B."/>
            <person name="Klenk H.P."/>
            <person name="Spring S."/>
            <person name="Loy A."/>
        </authorList>
    </citation>
    <scope>NUCLEOTIDE SEQUENCE [LARGE SCALE GENOMIC DNA]</scope>
    <source>
        <strain evidence="10">DSM 22704 / JCM 16185 / SJ4</strain>
    </source>
</reference>
<keyword evidence="3 6" id="KW-0479">Metal-binding</keyword>
<sequence>MTRSIIIVLDSVGIGEMPDACNYGDAGSNTLHNIAEYMGGLELPNLEMLGLGNIHQIKGVQAQAHPKGCYGKMAEASRGKDTTSGHWEIAGVILERALPTFPQGFPQEFIKRYEEAIGRGVIGNEVASGTEIIQRLGEEHVKTGKLIVYTSADSVFQIAAHEEVVPLPELMHYCQTAREMLTGDLQVGRVIARPFLGQAGEFYRTANRHDFALEPPRKTLLEYISEQGLTVNAVGKIHDIYAGKGITDFCPTKNNREGIDKTIEYMGHEHDGLIMTNLVDFDMVYGHRNNAEGYAQALKDFDQRLPEIFKRLKPDDLLIITADHGCDPTTPGTDHTREYVPLLVYGLRIKGGVNLGVRPTFADLGATVAEFLGIDPLPAGKSFLAEIKNG</sequence>
<dbReference type="Proteomes" id="UP000002892">
    <property type="component" value="Chromosome"/>
</dbReference>
<feature type="binding site" evidence="6">
    <location>
        <position position="335"/>
    </location>
    <ligand>
        <name>Mn(2+)</name>
        <dbReference type="ChEBI" id="CHEBI:29035"/>
        <label>2</label>
    </ligand>
</feature>
<evidence type="ECO:0000313" key="9">
    <source>
        <dbReference type="EMBL" id="AFM42207.1"/>
    </source>
</evidence>
<evidence type="ECO:0000256" key="1">
    <source>
        <dbReference type="ARBA" id="ARBA00010373"/>
    </source>
</evidence>
<keyword evidence="10" id="KW-1185">Reference proteome</keyword>
<name>I4D8T3_DESAJ</name>
<dbReference type="InterPro" id="IPR010045">
    <property type="entry name" value="DeoB"/>
</dbReference>
<comment type="catalytic activity">
    <reaction evidence="6">
        <text>2-deoxy-alpha-D-ribose 1-phosphate = 2-deoxy-D-ribose 5-phosphate</text>
        <dbReference type="Rhea" id="RHEA:27658"/>
        <dbReference type="ChEBI" id="CHEBI:57259"/>
        <dbReference type="ChEBI" id="CHEBI:62877"/>
        <dbReference type="EC" id="5.4.2.7"/>
    </reaction>
</comment>
<dbReference type="RefSeq" id="WP_014828196.1">
    <property type="nucleotide sequence ID" value="NC_018068.1"/>
</dbReference>
<dbReference type="GO" id="GO:0043094">
    <property type="term" value="P:metabolic compound salvage"/>
    <property type="evidence" value="ECO:0007669"/>
    <property type="project" value="UniProtKB-UniRule"/>
</dbReference>
<dbReference type="GO" id="GO:0000287">
    <property type="term" value="F:magnesium ion binding"/>
    <property type="evidence" value="ECO:0007669"/>
    <property type="project" value="UniProtKB-UniRule"/>
</dbReference>
<dbReference type="UniPathway" id="UPA00087">
    <property type="reaction ID" value="UER00173"/>
</dbReference>
<evidence type="ECO:0000256" key="4">
    <source>
        <dbReference type="ARBA" id="ARBA00023211"/>
    </source>
</evidence>
<evidence type="ECO:0000256" key="7">
    <source>
        <dbReference type="NCBIfam" id="TIGR01696"/>
    </source>
</evidence>
<dbReference type="GO" id="GO:0006015">
    <property type="term" value="P:5-phosphoribose 1-diphosphate biosynthetic process"/>
    <property type="evidence" value="ECO:0007669"/>
    <property type="project" value="UniProtKB-UniPathway"/>
</dbReference>
<dbReference type="PANTHER" id="PTHR21110">
    <property type="entry name" value="PHOSPHOPENTOMUTASE"/>
    <property type="match status" value="1"/>
</dbReference>
<evidence type="ECO:0000313" key="10">
    <source>
        <dbReference type="Proteomes" id="UP000002892"/>
    </source>
</evidence>
<dbReference type="EMBL" id="CP003639">
    <property type="protein sequence ID" value="AFM42207.1"/>
    <property type="molecule type" value="Genomic_DNA"/>
</dbReference>
<dbReference type="SUPFAM" id="SSF143856">
    <property type="entry name" value="DeoB insert domain-like"/>
    <property type="match status" value="1"/>
</dbReference>
<dbReference type="NCBIfam" id="NF003766">
    <property type="entry name" value="PRK05362.1"/>
    <property type="match status" value="1"/>
</dbReference>
<proteinExistence type="inferred from homology"/>
<feature type="binding site" evidence="6">
    <location>
        <position position="10"/>
    </location>
    <ligand>
        <name>Mn(2+)</name>
        <dbReference type="ChEBI" id="CHEBI:29035"/>
        <label>1</label>
    </ligand>
</feature>
<comment type="pathway">
    <text evidence="6">Carbohydrate degradation; 2-deoxy-D-ribose 1-phosphate degradation; D-glyceraldehyde 3-phosphate and acetaldehyde from 2-deoxy-alpha-D-ribose 1-phosphate: step 1/2.</text>
</comment>
<dbReference type="InterPro" id="IPR006124">
    <property type="entry name" value="Metalloenzyme"/>
</dbReference>
<dbReference type="GO" id="GO:0005829">
    <property type="term" value="C:cytosol"/>
    <property type="evidence" value="ECO:0007669"/>
    <property type="project" value="TreeGrafter"/>
</dbReference>
<comment type="similarity">
    <text evidence="1 6">Belongs to the phosphopentomutase family.</text>
</comment>
<organism evidence="9 10">
    <name type="scientific">Desulfosporosinus acidiphilus (strain DSM 22704 / JCM 16185 / SJ4)</name>
    <dbReference type="NCBI Taxonomy" id="646529"/>
    <lineage>
        <taxon>Bacteria</taxon>
        <taxon>Bacillati</taxon>
        <taxon>Bacillota</taxon>
        <taxon>Clostridia</taxon>
        <taxon>Eubacteriales</taxon>
        <taxon>Desulfitobacteriaceae</taxon>
        <taxon>Desulfosporosinus</taxon>
    </lineage>
</organism>
<dbReference type="HOGENOM" id="CLU_053861_0_0_9"/>
<comment type="subcellular location">
    <subcellularLocation>
        <location evidence="6">Cytoplasm</location>
    </subcellularLocation>
</comment>
<feature type="domain" description="Metalloenzyme" evidence="8">
    <location>
        <begin position="3"/>
        <end position="375"/>
    </location>
</feature>
<dbReference type="PANTHER" id="PTHR21110:SF0">
    <property type="entry name" value="PHOSPHOPENTOMUTASE"/>
    <property type="match status" value="1"/>
</dbReference>
<dbReference type="STRING" id="646529.Desaci_3311"/>
<dbReference type="GO" id="GO:0008973">
    <property type="term" value="F:phosphopentomutase activity"/>
    <property type="evidence" value="ECO:0007669"/>
    <property type="project" value="UniProtKB-UniRule"/>
</dbReference>
<evidence type="ECO:0000259" key="8">
    <source>
        <dbReference type="Pfam" id="PF01676"/>
    </source>
</evidence>
<evidence type="ECO:0000256" key="2">
    <source>
        <dbReference type="ARBA" id="ARBA00022490"/>
    </source>
</evidence>
<dbReference type="GO" id="GO:0030145">
    <property type="term" value="F:manganese ion binding"/>
    <property type="evidence" value="ECO:0007669"/>
    <property type="project" value="UniProtKB-UniRule"/>
</dbReference>
<comment type="catalytic activity">
    <reaction evidence="6">
        <text>alpha-D-ribose 1-phosphate = D-ribose 5-phosphate</text>
        <dbReference type="Rhea" id="RHEA:18793"/>
        <dbReference type="ChEBI" id="CHEBI:57720"/>
        <dbReference type="ChEBI" id="CHEBI:78346"/>
        <dbReference type="EC" id="5.4.2.7"/>
    </reaction>
</comment>
<feature type="binding site" evidence="6">
    <location>
        <position position="324"/>
    </location>
    <ligand>
        <name>Mn(2+)</name>
        <dbReference type="ChEBI" id="CHEBI:29035"/>
        <label>1</label>
    </ligand>
</feature>
<dbReference type="InterPro" id="IPR024052">
    <property type="entry name" value="Phosphopentomutase_DeoB_cap_sf"/>
</dbReference>
<dbReference type="AlphaFoldDB" id="I4D8T3"/>
<accession>I4D8T3</accession>
<dbReference type="GO" id="GO:0006018">
    <property type="term" value="P:2-deoxyribose 1-phosphate catabolic process"/>
    <property type="evidence" value="ECO:0007669"/>
    <property type="project" value="UniProtKB-UniRule"/>
</dbReference>
<feature type="binding site" evidence="6">
    <location>
        <position position="287"/>
    </location>
    <ligand>
        <name>Mn(2+)</name>
        <dbReference type="ChEBI" id="CHEBI:29035"/>
        <label>2</label>
    </ligand>
</feature>
<feature type="binding site" evidence="6">
    <location>
        <position position="323"/>
    </location>
    <ligand>
        <name>Mn(2+)</name>
        <dbReference type="ChEBI" id="CHEBI:29035"/>
        <label>1</label>
    </ligand>
</feature>
<dbReference type="FunFam" id="3.30.70.1250:FF:000001">
    <property type="entry name" value="Phosphopentomutase"/>
    <property type="match status" value="1"/>
</dbReference>
<gene>
    <name evidence="6" type="primary">deoB</name>
    <name evidence="9" type="ordered locus">Desaci_3311</name>
</gene>
<dbReference type="EC" id="5.4.2.7" evidence="6 7"/>
<dbReference type="NCBIfam" id="TIGR01696">
    <property type="entry name" value="deoB"/>
    <property type="match status" value="1"/>
</dbReference>
<keyword evidence="2 6" id="KW-0963">Cytoplasm</keyword>
<feature type="binding site" evidence="6">
    <location>
        <position position="282"/>
    </location>
    <ligand>
        <name>Mn(2+)</name>
        <dbReference type="ChEBI" id="CHEBI:29035"/>
        <label>2</label>
    </ligand>
</feature>
<comment type="function">
    <text evidence="6">Isomerase that catalyzes the conversion of deoxy-ribose 1-phosphate (dRib-1-P) and ribose 1-phosphate (Rib-1-P) to deoxy-ribose 5-phosphate (dRib-5-P) and ribose 5-phosphate (Rib-5-P), respectively.</text>
</comment>
<dbReference type="SUPFAM" id="SSF53649">
    <property type="entry name" value="Alkaline phosphatase-like"/>
    <property type="match status" value="1"/>
</dbReference>
<dbReference type="Gene3D" id="3.40.720.10">
    <property type="entry name" value="Alkaline Phosphatase, subunit A"/>
    <property type="match status" value="1"/>
</dbReference>
<dbReference type="Gene3D" id="3.30.70.1250">
    <property type="entry name" value="Phosphopentomutase"/>
    <property type="match status" value="1"/>
</dbReference>
<protein>
    <recommendedName>
        <fullName evidence="6 7">Phosphopentomutase</fullName>
        <ecNumber evidence="6 7">5.4.2.7</ecNumber>
    </recommendedName>
    <alternativeName>
        <fullName evidence="6">Phosphodeoxyribomutase</fullName>
    </alternativeName>
</protein>